<reference evidence="1 2" key="1">
    <citation type="submission" date="2018-08" db="EMBL/GenBank/DDBJ databases">
        <title>Genome and evolution of the arbuscular mycorrhizal fungus Diversispora epigaea (formerly Glomus versiforme) and its bacterial endosymbionts.</title>
        <authorList>
            <person name="Sun X."/>
            <person name="Fei Z."/>
            <person name="Harrison M."/>
        </authorList>
    </citation>
    <scope>NUCLEOTIDE SEQUENCE [LARGE SCALE GENOMIC DNA]</scope>
    <source>
        <strain evidence="1 2">IT104</strain>
    </source>
</reference>
<evidence type="ECO:0000313" key="2">
    <source>
        <dbReference type="Proteomes" id="UP000266861"/>
    </source>
</evidence>
<evidence type="ECO:0000313" key="1">
    <source>
        <dbReference type="EMBL" id="RHZ83195.1"/>
    </source>
</evidence>
<keyword evidence="2" id="KW-1185">Reference proteome</keyword>
<organism evidence="1 2">
    <name type="scientific">Diversispora epigaea</name>
    <dbReference type="NCBI Taxonomy" id="1348612"/>
    <lineage>
        <taxon>Eukaryota</taxon>
        <taxon>Fungi</taxon>
        <taxon>Fungi incertae sedis</taxon>
        <taxon>Mucoromycota</taxon>
        <taxon>Glomeromycotina</taxon>
        <taxon>Glomeromycetes</taxon>
        <taxon>Diversisporales</taxon>
        <taxon>Diversisporaceae</taxon>
        <taxon>Diversispora</taxon>
    </lineage>
</organism>
<gene>
    <name evidence="1" type="ORF">Glove_99g63</name>
</gene>
<protein>
    <submittedName>
        <fullName evidence="1">Uncharacterized protein</fullName>
    </submittedName>
</protein>
<name>A0A397J4F0_9GLOM</name>
<proteinExistence type="predicted"/>
<dbReference type="EMBL" id="PQFF01000092">
    <property type="protein sequence ID" value="RHZ83195.1"/>
    <property type="molecule type" value="Genomic_DNA"/>
</dbReference>
<dbReference type="Proteomes" id="UP000266861">
    <property type="component" value="Unassembled WGS sequence"/>
</dbReference>
<dbReference type="AlphaFoldDB" id="A0A397J4F0"/>
<accession>A0A397J4F0</accession>
<sequence length="85" mass="9739">MSGINVNIEVTDDIYAKRTAEQDTNRAHIVALAVREACTVANMGKNQQDWEAACRFIMSNDLLTSREKVTIVSLLFKPRYMYERI</sequence>
<comment type="caution">
    <text evidence="1">The sequence shown here is derived from an EMBL/GenBank/DDBJ whole genome shotgun (WGS) entry which is preliminary data.</text>
</comment>
<dbReference type="OrthoDB" id="2341651at2759"/>